<feature type="signal peptide" evidence="1">
    <location>
        <begin position="1"/>
        <end position="27"/>
    </location>
</feature>
<comment type="caution">
    <text evidence="2">The sequence shown here is derived from an EMBL/GenBank/DDBJ whole genome shotgun (WGS) entry which is preliminary data.</text>
</comment>
<gene>
    <name evidence="2" type="ORF">HMPREF1076_00156</name>
</gene>
<proteinExistence type="predicted"/>
<dbReference type="PATRIC" id="fig|999418.3.peg.153"/>
<sequence length="438" mass="50775">MKKIKSLKLFVFIKCLLLLGLMLTCKNEEDINLRTVAENAFFTYSGTAPAISEITLGLKDLNEQKNFSSAFIANYGQPVWQESIVVTIDKEETIIITPIKLGQQKQINTLWVFFAHNNIVSNIVLTKEMLSKTKMDLEWGFDYFNQKMFSEEMNYQYHFHELINDDLQTRSGVLVTYCVNYTIEIEFEGKKATSSGTHCWNEYYRTHEFEIIDHVDSPANVVVDDIYVSNQQAWGGGGGDTHPMGNTPTERFNRTCKIVTEVRDQERDRIISVVDKFATTPVFERLYFLLSRKTLYIKMDPMIGVNAQYDRSTNTISYRTETDILNIYFDEELIHAAQAIEYGDRMLNKYKNFEFEAKVLRDLVAHRADGGAFIGSVNMDDQFMSQYQDFILDMCDRKSISDIDIQLYFDFLERWTGYPGIVDKSILPQLLITYSVLF</sequence>
<evidence type="ECO:0000256" key="1">
    <source>
        <dbReference type="SAM" id="SignalP"/>
    </source>
</evidence>
<evidence type="ECO:0000313" key="3">
    <source>
        <dbReference type="Proteomes" id="UP000006330"/>
    </source>
</evidence>
<organism evidence="2 3">
    <name type="scientific">Parabacteroides goldsteinii CL02T12C30</name>
    <dbReference type="NCBI Taxonomy" id="999418"/>
    <lineage>
        <taxon>Bacteria</taxon>
        <taxon>Pseudomonadati</taxon>
        <taxon>Bacteroidota</taxon>
        <taxon>Bacteroidia</taxon>
        <taxon>Bacteroidales</taxon>
        <taxon>Tannerellaceae</taxon>
        <taxon>Parabacteroides</taxon>
    </lineage>
</organism>
<dbReference type="EMBL" id="AGZO01000004">
    <property type="protein sequence ID" value="EKN20291.1"/>
    <property type="molecule type" value="Genomic_DNA"/>
</dbReference>
<name>K6A9B3_9BACT</name>
<dbReference type="HOGENOM" id="CLU_625356_0_0_10"/>
<dbReference type="RefSeq" id="WP_009859630.1">
    <property type="nucleotide sequence ID" value="NZ_JH976471.1"/>
</dbReference>
<evidence type="ECO:0000313" key="2">
    <source>
        <dbReference type="EMBL" id="EKN20291.1"/>
    </source>
</evidence>
<dbReference type="Proteomes" id="UP000006330">
    <property type="component" value="Unassembled WGS sequence"/>
</dbReference>
<dbReference type="AlphaFoldDB" id="K6A9B3"/>
<accession>K6A9B3</accession>
<keyword evidence="1" id="KW-0732">Signal</keyword>
<reference evidence="2 3" key="1">
    <citation type="submission" date="2012-02" db="EMBL/GenBank/DDBJ databases">
        <title>The Genome Sequence of Parabacteroides goldsteinii CL02T12C30.</title>
        <authorList>
            <consortium name="The Broad Institute Genome Sequencing Platform"/>
            <person name="Earl A."/>
            <person name="Ward D."/>
            <person name="Feldgarden M."/>
            <person name="Gevers D."/>
            <person name="Zitomersky N.L."/>
            <person name="Coyne M.J."/>
            <person name="Comstock L.E."/>
            <person name="Young S.K."/>
            <person name="Zeng Q."/>
            <person name="Gargeya S."/>
            <person name="Fitzgerald M."/>
            <person name="Haas B."/>
            <person name="Abouelleil A."/>
            <person name="Alvarado L."/>
            <person name="Arachchi H.M."/>
            <person name="Berlin A."/>
            <person name="Chapman S.B."/>
            <person name="Gearin G."/>
            <person name="Goldberg J."/>
            <person name="Griggs A."/>
            <person name="Gujja S."/>
            <person name="Hansen M."/>
            <person name="Heiman D."/>
            <person name="Howarth C."/>
            <person name="Larimer J."/>
            <person name="Lui A."/>
            <person name="MacDonald P.J.P."/>
            <person name="McCowen C."/>
            <person name="Montmayeur A."/>
            <person name="Murphy C."/>
            <person name="Neiman D."/>
            <person name="Pearson M."/>
            <person name="Priest M."/>
            <person name="Roberts A."/>
            <person name="Saif S."/>
            <person name="Shea T."/>
            <person name="Sisk P."/>
            <person name="Stolte C."/>
            <person name="Sykes S."/>
            <person name="Wortman J."/>
            <person name="Nusbaum C."/>
            <person name="Birren B."/>
        </authorList>
    </citation>
    <scope>NUCLEOTIDE SEQUENCE [LARGE SCALE GENOMIC DNA]</scope>
    <source>
        <strain evidence="2 3">CL02T12C30</strain>
    </source>
</reference>
<feature type="chain" id="PRO_5003889453" evidence="1">
    <location>
        <begin position="28"/>
        <end position="438"/>
    </location>
</feature>
<protein>
    <submittedName>
        <fullName evidence="2">Uncharacterized protein</fullName>
    </submittedName>
</protein>